<dbReference type="AlphaFoldDB" id="A0A645H6J3"/>
<comment type="caution">
    <text evidence="2">The sequence shown here is derived from an EMBL/GenBank/DDBJ whole genome shotgun (WGS) entry which is preliminary data.</text>
</comment>
<accession>A0A645H6J3</accession>
<proteinExistence type="predicted"/>
<name>A0A645H6J3_9ZZZZ</name>
<evidence type="ECO:0000256" key="1">
    <source>
        <dbReference type="SAM" id="MobiDB-lite"/>
    </source>
</evidence>
<organism evidence="2">
    <name type="scientific">bioreactor metagenome</name>
    <dbReference type="NCBI Taxonomy" id="1076179"/>
    <lineage>
        <taxon>unclassified sequences</taxon>
        <taxon>metagenomes</taxon>
        <taxon>ecological metagenomes</taxon>
    </lineage>
</organism>
<protein>
    <submittedName>
        <fullName evidence="2">Uncharacterized protein</fullName>
    </submittedName>
</protein>
<sequence length="86" mass="10081">MAVIPWAGKGTHHAGFDEFEPQPDRQGRSRLAGHLVMQDQRCRIERFKRNELFEFQQRVQPFPTAFEHDRLQIVRTAEHLQRDAGG</sequence>
<reference evidence="2" key="1">
    <citation type="submission" date="2019-08" db="EMBL/GenBank/DDBJ databases">
        <authorList>
            <person name="Kucharzyk K."/>
            <person name="Murdoch R.W."/>
            <person name="Higgins S."/>
            <person name="Loffler F."/>
        </authorList>
    </citation>
    <scope>NUCLEOTIDE SEQUENCE</scope>
</reference>
<feature type="region of interest" description="Disordered" evidence="1">
    <location>
        <begin position="1"/>
        <end position="26"/>
    </location>
</feature>
<dbReference type="EMBL" id="VSSQ01087736">
    <property type="protein sequence ID" value="MPN34605.1"/>
    <property type="molecule type" value="Genomic_DNA"/>
</dbReference>
<evidence type="ECO:0000313" key="2">
    <source>
        <dbReference type="EMBL" id="MPN34605.1"/>
    </source>
</evidence>
<gene>
    <name evidence="2" type="ORF">SDC9_182099</name>
</gene>